<evidence type="ECO:0000313" key="2">
    <source>
        <dbReference type="Proteomes" id="UP000636755"/>
    </source>
</evidence>
<dbReference type="RefSeq" id="WP_186935655.1">
    <property type="nucleotide sequence ID" value="NZ_JACOPS010000004.1"/>
</dbReference>
<comment type="caution">
    <text evidence="1">The sequence shown here is derived from an EMBL/GenBank/DDBJ whole genome shotgun (WGS) entry which is preliminary data.</text>
</comment>
<gene>
    <name evidence="1" type="ORF">H8R91_08320</name>
</gene>
<reference evidence="1 2" key="1">
    <citation type="submission" date="2020-08" db="EMBL/GenBank/DDBJ databases">
        <title>Genome public.</title>
        <authorList>
            <person name="Liu C."/>
            <person name="Sun Q."/>
        </authorList>
    </citation>
    <scope>NUCLEOTIDE SEQUENCE [LARGE SCALE GENOMIC DNA]</scope>
    <source>
        <strain evidence="1 2">NSJ-71</strain>
    </source>
</reference>
<proteinExistence type="predicted"/>
<accession>A0ABR7HLU6</accession>
<organism evidence="1 2">
    <name type="scientific">Ruminococcus intestinalis</name>
    <dbReference type="NCBI Taxonomy" id="2763066"/>
    <lineage>
        <taxon>Bacteria</taxon>
        <taxon>Bacillati</taxon>
        <taxon>Bacillota</taxon>
        <taxon>Clostridia</taxon>
        <taxon>Eubacteriales</taxon>
        <taxon>Oscillospiraceae</taxon>
        <taxon>Ruminococcus</taxon>
    </lineage>
</organism>
<name>A0ABR7HLU6_9FIRM</name>
<keyword evidence="2" id="KW-1185">Reference proteome</keyword>
<sequence>MSKLVGLGFRKLSVGQQSKEKDKLSVPNIKVWSTFSKVVGVGNAHKCFMLSQILIAKWLAVWRLEHNGESIKIAIATKEKARY</sequence>
<dbReference type="EMBL" id="JACOPS010000004">
    <property type="protein sequence ID" value="MBC5728519.1"/>
    <property type="molecule type" value="Genomic_DNA"/>
</dbReference>
<evidence type="ECO:0000313" key="1">
    <source>
        <dbReference type="EMBL" id="MBC5728519.1"/>
    </source>
</evidence>
<protein>
    <submittedName>
        <fullName evidence="1">Uncharacterized protein</fullName>
    </submittedName>
</protein>
<dbReference type="Proteomes" id="UP000636755">
    <property type="component" value="Unassembled WGS sequence"/>
</dbReference>